<evidence type="ECO:0000313" key="1">
    <source>
        <dbReference type="Proteomes" id="UP000036681"/>
    </source>
</evidence>
<sequence>MTKLEEGNAALVGPSLGASCASCFYAPMRRMFIADLKIDYPHNSAFIYTDKDQTDLDTDPLSSPFRLCGLPFFPGITASERHYTYADIATQQSRCLRER</sequence>
<evidence type="ECO:0000313" key="2">
    <source>
        <dbReference type="WBParaSite" id="ALUE_0001441401-mRNA-1"/>
    </source>
</evidence>
<dbReference type="PROSITE" id="PS51257">
    <property type="entry name" value="PROKAR_LIPOPROTEIN"/>
    <property type="match status" value="1"/>
</dbReference>
<protein>
    <submittedName>
        <fullName evidence="2">Lipase_3 domain-containing protein</fullName>
    </submittedName>
</protein>
<name>A0A0M3IA54_ASCLU</name>
<dbReference type="WBParaSite" id="ALUE_0001441401-mRNA-1">
    <property type="protein sequence ID" value="ALUE_0001441401-mRNA-1"/>
    <property type="gene ID" value="ALUE_0001441401"/>
</dbReference>
<reference evidence="2" key="1">
    <citation type="submission" date="2017-02" db="UniProtKB">
        <authorList>
            <consortium name="WormBaseParasite"/>
        </authorList>
    </citation>
    <scope>IDENTIFICATION</scope>
</reference>
<dbReference type="AlphaFoldDB" id="A0A0M3IA54"/>
<accession>A0A0M3IA54</accession>
<organism evidence="1 2">
    <name type="scientific">Ascaris lumbricoides</name>
    <name type="common">Giant roundworm</name>
    <dbReference type="NCBI Taxonomy" id="6252"/>
    <lineage>
        <taxon>Eukaryota</taxon>
        <taxon>Metazoa</taxon>
        <taxon>Ecdysozoa</taxon>
        <taxon>Nematoda</taxon>
        <taxon>Chromadorea</taxon>
        <taxon>Rhabditida</taxon>
        <taxon>Spirurina</taxon>
        <taxon>Ascaridomorpha</taxon>
        <taxon>Ascaridoidea</taxon>
        <taxon>Ascarididae</taxon>
        <taxon>Ascaris</taxon>
    </lineage>
</organism>
<dbReference type="Proteomes" id="UP000036681">
    <property type="component" value="Unplaced"/>
</dbReference>
<keyword evidence="1" id="KW-1185">Reference proteome</keyword>
<proteinExistence type="predicted"/>